<evidence type="ECO:0008006" key="4">
    <source>
        <dbReference type="Google" id="ProtNLM"/>
    </source>
</evidence>
<evidence type="ECO:0000256" key="1">
    <source>
        <dbReference type="SAM" id="SignalP"/>
    </source>
</evidence>
<dbReference type="PANTHER" id="PTHR11388">
    <property type="entry name" value="ORGANIC ANION TRANSPORTER"/>
    <property type="match status" value="1"/>
</dbReference>
<organism evidence="2 3">
    <name type="scientific">Cichlidogyrus casuarinus</name>
    <dbReference type="NCBI Taxonomy" id="1844966"/>
    <lineage>
        <taxon>Eukaryota</taxon>
        <taxon>Metazoa</taxon>
        <taxon>Spiralia</taxon>
        <taxon>Lophotrochozoa</taxon>
        <taxon>Platyhelminthes</taxon>
        <taxon>Monogenea</taxon>
        <taxon>Monopisthocotylea</taxon>
        <taxon>Dactylogyridea</taxon>
        <taxon>Ancyrocephalidae</taxon>
        <taxon>Cichlidogyrus</taxon>
    </lineage>
</organism>
<accession>A0ABD2PPU3</accession>
<dbReference type="AlphaFoldDB" id="A0ABD2PPU3"/>
<evidence type="ECO:0000313" key="2">
    <source>
        <dbReference type="EMBL" id="KAL3309515.1"/>
    </source>
</evidence>
<reference evidence="2 3" key="1">
    <citation type="submission" date="2024-11" db="EMBL/GenBank/DDBJ databases">
        <title>Adaptive evolution of stress response genes in parasites aligns with host niche diversity.</title>
        <authorList>
            <person name="Hahn C."/>
            <person name="Resl P."/>
        </authorList>
    </citation>
    <scope>NUCLEOTIDE SEQUENCE [LARGE SCALE GENOMIC DNA]</scope>
    <source>
        <strain evidence="2">EGGRZ-B1_66</strain>
        <tissue evidence="2">Body</tissue>
    </source>
</reference>
<dbReference type="EMBL" id="JBJKFK010003830">
    <property type="protein sequence ID" value="KAL3309515.1"/>
    <property type="molecule type" value="Genomic_DNA"/>
</dbReference>
<proteinExistence type="predicted"/>
<sequence>MLLVIISAAICLSLVTFLFFGCPNTPLAGVNAPYPAELTKYEYVTMFPISCLFSNSTDFPYRVPSNHRNDWQSVNLVAPCNERFNCPVNDWDPMCDSVSGISVVNRCFAGCLGNDTSVSHLLSLSLSSLLRSC</sequence>
<feature type="chain" id="PRO_5044843792" description="Kazal-like domain-containing protein" evidence="1">
    <location>
        <begin position="18"/>
        <end position="133"/>
    </location>
</feature>
<feature type="signal peptide" evidence="1">
    <location>
        <begin position="1"/>
        <end position="17"/>
    </location>
</feature>
<comment type="caution">
    <text evidence="2">The sequence shown here is derived from an EMBL/GenBank/DDBJ whole genome shotgun (WGS) entry which is preliminary data.</text>
</comment>
<dbReference type="Proteomes" id="UP001626550">
    <property type="component" value="Unassembled WGS sequence"/>
</dbReference>
<protein>
    <recommendedName>
        <fullName evidence="4">Kazal-like domain-containing protein</fullName>
    </recommendedName>
</protein>
<keyword evidence="3" id="KW-1185">Reference proteome</keyword>
<dbReference type="InterPro" id="IPR004156">
    <property type="entry name" value="OATP"/>
</dbReference>
<name>A0ABD2PPU3_9PLAT</name>
<evidence type="ECO:0000313" key="3">
    <source>
        <dbReference type="Proteomes" id="UP001626550"/>
    </source>
</evidence>
<gene>
    <name evidence="2" type="ORF">Ciccas_011937</name>
</gene>
<keyword evidence="1" id="KW-0732">Signal</keyword>
<dbReference type="PANTHER" id="PTHR11388:SF142">
    <property type="entry name" value="SOLUTE CARRIER ORGANIC ANION TRANSPORTER FAMILY MEMBER 5A1"/>
    <property type="match status" value="1"/>
</dbReference>